<dbReference type="AlphaFoldDB" id="A0A9D1MLK6"/>
<gene>
    <name evidence="3" type="ORF">IAB07_01025</name>
</gene>
<dbReference type="Proteomes" id="UP000824145">
    <property type="component" value="Unassembled WGS sequence"/>
</dbReference>
<proteinExistence type="predicted"/>
<evidence type="ECO:0000313" key="3">
    <source>
        <dbReference type="EMBL" id="HIU62337.1"/>
    </source>
</evidence>
<organism evidence="3 4">
    <name type="scientific">Candidatus Caccalectryoclostridium excrementigallinarum</name>
    <dbReference type="NCBI Taxonomy" id="2840710"/>
    <lineage>
        <taxon>Bacteria</taxon>
        <taxon>Bacillati</taxon>
        <taxon>Bacillota</taxon>
        <taxon>Clostridia</taxon>
        <taxon>Christensenellales</taxon>
        <taxon>Christensenellaceae</taxon>
        <taxon>Christensenellaceae incertae sedis</taxon>
        <taxon>Candidatus Caccalectryoclostridium</taxon>
    </lineage>
</organism>
<evidence type="ECO:0000313" key="4">
    <source>
        <dbReference type="Proteomes" id="UP000824145"/>
    </source>
</evidence>
<feature type="signal peptide" evidence="2">
    <location>
        <begin position="1"/>
        <end position="21"/>
    </location>
</feature>
<dbReference type="PROSITE" id="PS51257">
    <property type="entry name" value="PROKAR_LIPOPROTEIN"/>
    <property type="match status" value="1"/>
</dbReference>
<dbReference type="InterPro" id="IPR029058">
    <property type="entry name" value="AB_hydrolase_fold"/>
</dbReference>
<dbReference type="InterPro" id="IPR000801">
    <property type="entry name" value="Esterase-like"/>
</dbReference>
<dbReference type="PANTHER" id="PTHR48098">
    <property type="entry name" value="ENTEROCHELIN ESTERASE-RELATED"/>
    <property type="match status" value="1"/>
</dbReference>
<dbReference type="InterPro" id="IPR050583">
    <property type="entry name" value="Mycobacterial_A85_antigen"/>
</dbReference>
<evidence type="ECO:0000256" key="1">
    <source>
        <dbReference type="SAM" id="MobiDB-lite"/>
    </source>
</evidence>
<feature type="region of interest" description="Disordered" evidence="1">
    <location>
        <begin position="26"/>
        <end position="48"/>
    </location>
</feature>
<feature type="chain" id="PRO_5039087389" evidence="2">
    <location>
        <begin position="22"/>
        <end position="310"/>
    </location>
</feature>
<dbReference type="Pfam" id="PF00756">
    <property type="entry name" value="Esterase"/>
    <property type="match status" value="1"/>
</dbReference>
<protein>
    <submittedName>
        <fullName evidence="3">Esterase family protein</fullName>
    </submittedName>
</protein>
<keyword evidence="2" id="KW-0732">Signal</keyword>
<accession>A0A9D1MLK6</accession>
<name>A0A9D1MLK6_9FIRM</name>
<reference evidence="3" key="2">
    <citation type="journal article" date="2021" name="PeerJ">
        <title>Extensive microbial diversity within the chicken gut microbiome revealed by metagenomics and culture.</title>
        <authorList>
            <person name="Gilroy R."/>
            <person name="Ravi A."/>
            <person name="Getino M."/>
            <person name="Pursley I."/>
            <person name="Horton D.L."/>
            <person name="Alikhan N.F."/>
            <person name="Baker D."/>
            <person name="Gharbi K."/>
            <person name="Hall N."/>
            <person name="Watson M."/>
            <person name="Adriaenssens E.M."/>
            <person name="Foster-Nyarko E."/>
            <person name="Jarju S."/>
            <person name="Secka A."/>
            <person name="Antonio M."/>
            <person name="Oren A."/>
            <person name="Chaudhuri R.R."/>
            <person name="La Ragione R."/>
            <person name="Hildebrand F."/>
            <person name="Pallen M.J."/>
        </authorList>
    </citation>
    <scope>NUCLEOTIDE SEQUENCE</scope>
    <source>
        <strain evidence="3">9366</strain>
    </source>
</reference>
<dbReference type="SUPFAM" id="SSF53474">
    <property type="entry name" value="alpha/beta-Hydrolases"/>
    <property type="match status" value="1"/>
</dbReference>
<dbReference type="EMBL" id="DVNJ01000002">
    <property type="protein sequence ID" value="HIU62337.1"/>
    <property type="molecule type" value="Genomic_DNA"/>
</dbReference>
<evidence type="ECO:0000256" key="2">
    <source>
        <dbReference type="SAM" id="SignalP"/>
    </source>
</evidence>
<reference evidence="3" key="1">
    <citation type="submission" date="2020-10" db="EMBL/GenBank/DDBJ databases">
        <authorList>
            <person name="Gilroy R."/>
        </authorList>
    </citation>
    <scope>NUCLEOTIDE SEQUENCE</scope>
    <source>
        <strain evidence="3">9366</strain>
    </source>
</reference>
<comment type="caution">
    <text evidence="3">The sequence shown here is derived from an EMBL/GenBank/DDBJ whole genome shotgun (WGS) entry which is preliminary data.</text>
</comment>
<dbReference type="Gene3D" id="3.40.50.1820">
    <property type="entry name" value="alpha/beta hydrolase"/>
    <property type="match status" value="1"/>
</dbReference>
<sequence>MKKKAMFIALVLLLYVLTALAACVDTSPSEPEQPERPEPSEPIEPAEPVEPPEDYIFWQAQEGFSYGEIERVTYRSAVTGTDRHATIVLPAGYNENKRYPVLYLLHGLNCDDMSWTNGVYGLPMNAQYIAGNAHYFEGAPEIVIVCVNSLLNASETQPDWNSPDLTAVYDLTGREIVTSLMPFVQDNYSVSTSRESTAVAGFSMGGREAVLTAFAYQDKFGSVGAFSPASFGDDVISASTYVPDLALTGEKFDYVQVTCGLLDTLLGVASNLKSKLEDIGITPAWSTPLGMHSPSVWREALFDFVKSAFA</sequence>